<evidence type="ECO:0000259" key="1">
    <source>
        <dbReference type="PROSITE" id="PS50994"/>
    </source>
</evidence>
<dbReference type="Pfam" id="PF00665">
    <property type="entry name" value="rve"/>
    <property type="match status" value="1"/>
</dbReference>
<dbReference type="PROSITE" id="PS50994">
    <property type="entry name" value="INTEGRASE"/>
    <property type="match status" value="1"/>
</dbReference>
<dbReference type="InterPro" id="IPR012337">
    <property type="entry name" value="RNaseH-like_sf"/>
</dbReference>
<dbReference type="Gene3D" id="3.30.420.10">
    <property type="entry name" value="Ribonuclease H-like superfamily/Ribonuclease H"/>
    <property type="match status" value="1"/>
</dbReference>
<organism evidence="2">
    <name type="scientific">marine sediment metagenome</name>
    <dbReference type="NCBI Taxonomy" id="412755"/>
    <lineage>
        <taxon>unclassified sequences</taxon>
        <taxon>metagenomes</taxon>
        <taxon>ecological metagenomes</taxon>
    </lineage>
</organism>
<dbReference type="GO" id="GO:0003676">
    <property type="term" value="F:nucleic acid binding"/>
    <property type="evidence" value="ECO:0007669"/>
    <property type="project" value="InterPro"/>
</dbReference>
<evidence type="ECO:0000313" key="2">
    <source>
        <dbReference type="EMBL" id="GAF82784.1"/>
    </source>
</evidence>
<protein>
    <recommendedName>
        <fullName evidence="1">Integrase catalytic domain-containing protein</fullName>
    </recommendedName>
</protein>
<feature type="domain" description="Integrase catalytic" evidence="1">
    <location>
        <begin position="93"/>
        <end position="168"/>
    </location>
</feature>
<accession>X0SNY9</accession>
<reference evidence="2" key="1">
    <citation type="journal article" date="2014" name="Front. Microbiol.">
        <title>High frequency of phylogenetically diverse reductive dehalogenase-homologous genes in deep subseafloor sedimentary metagenomes.</title>
        <authorList>
            <person name="Kawai M."/>
            <person name="Futagami T."/>
            <person name="Toyoda A."/>
            <person name="Takaki Y."/>
            <person name="Nishi S."/>
            <person name="Hori S."/>
            <person name="Arai W."/>
            <person name="Tsubouchi T."/>
            <person name="Morono Y."/>
            <person name="Uchiyama I."/>
            <person name="Ito T."/>
            <person name="Fujiyama A."/>
            <person name="Inagaki F."/>
            <person name="Takami H."/>
        </authorList>
    </citation>
    <scope>NUCLEOTIDE SEQUENCE</scope>
    <source>
        <strain evidence="2">Expedition CK06-06</strain>
    </source>
</reference>
<comment type="caution">
    <text evidence="2">The sequence shown here is derived from an EMBL/GenBank/DDBJ whole genome shotgun (WGS) entry which is preliminary data.</text>
</comment>
<sequence>MKPSTYYSWLQNSQKRDCSTRRHPDTILPEERAAVIDYALKHPDIRHRVLTWRMIDDNAVCLSTSSVYKILKGAGLICAWKPKEKRIKRSLEIPSKPDERWQSDIGHIDIYARKYYLITFIDEHSRYVTHNELMTSLDGNSVSLAAERALSTLDDKAKPVIQTDNGSG</sequence>
<proteinExistence type="predicted"/>
<dbReference type="SUPFAM" id="SSF53098">
    <property type="entry name" value="Ribonuclease H-like"/>
    <property type="match status" value="1"/>
</dbReference>
<name>X0SNY9_9ZZZZ</name>
<dbReference type="GO" id="GO:0015074">
    <property type="term" value="P:DNA integration"/>
    <property type="evidence" value="ECO:0007669"/>
    <property type="project" value="InterPro"/>
</dbReference>
<dbReference type="InterPro" id="IPR001584">
    <property type="entry name" value="Integrase_cat-core"/>
</dbReference>
<dbReference type="AlphaFoldDB" id="X0SNY9"/>
<feature type="non-terminal residue" evidence="2">
    <location>
        <position position="168"/>
    </location>
</feature>
<gene>
    <name evidence="2" type="ORF">S01H1_14273</name>
</gene>
<dbReference type="InterPro" id="IPR036397">
    <property type="entry name" value="RNaseH_sf"/>
</dbReference>
<dbReference type="EMBL" id="BARS01007413">
    <property type="protein sequence ID" value="GAF82784.1"/>
    <property type="molecule type" value="Genomic_DNA"/>
</dbReference>